<dbReference type="PIRSF" id="PIRSF001413">
    <property type="entry name" value="Trp_syn_beta"/>
    <property type="match status" value="1"/>
</dbReference>
<dbReference type="SUPFAM" id="SSF53686">
    <property type="entry name" value="Tryptophan synthase beta subunit-like PLP-dependent enzymes"/>
    <property type="match status" value="1"/>
</dbReference>
<feature type="modified residue" description="N6-(pyridoxal phosphate)lysine" evidence="11">
    <location>
        <position position="99"/>
    </location>
</feature>
<dbReference type="PROSITE" id="PS00168">
    <property type="entry name" value="TRP_SYNTHASE_BETA"/>
    <property type="match status" value="1"/>
</dbReference>
<gene>
    <name evidence="11" type="primary">trpB</name>
    <name evidence="13" type="ORF">ABID21_002910</name>
</gene>
<reference evidence="13 14" key="1">
    <citation type="submission" date="2024-06" db="EMBL/GenBank/DDBJ databases">
        <title>Genomic Encyclopedia of Type Strains, Phase IV (KMG-IV): sequencing the most valuable type-strain genomes for metagenomic binning, comparative biology and taxonomic classification.</title>
        <authorList>
            <person name="Goeker M."/>
        </authorList>
    </citation>
    <scope>NUCLEOTIDE SEQUENCE [LARGE SCALE GENOMIC DNA]</scope>
    <source>
        <strain evidence="13 14">DSM 105042</strain>
    </source>
</reference>
<dbReference type="InterPro" id="IPR006654">
    <property type="entry name" value="Trp_synth_beta"/>
</dbReference>
<keyword evidence="5 11" id="KW-0028">Amino-acid biosynthesis</keyword>
<dbReference type="Gene3D" id="3.40.50.1100">
    <property type="match status" value="2"/>
</dbReference>
<comment type="function">
    <text evidence="11">The beta subunit is responsible for the synthesis of L-tryptophan from indole and L-serine.</text>
</comment>
<evidence type="ECO:0000259" key="12">
    <source>
        <dbReference type="Pfam" id="PF00291"/>
    </source>
</evidence>
<keyword evidence="7 11" id="KW-0663">Pyridoxal phosphate</keyword>
<keyword evidence="8 11" id="KW-0057">Aromatic amino acid biosynthesis</keyword>
<dbReference type="GO" id="GO:0004834">
    <property type="term" value="F:tryptophan synthase activity"/>
    <property type="evidence" value="ECO:0007669"/>
    <property type="project" value="UniProtKB-EC"/>
</dbReference>
<evidence type="ECO:0000256" key="11">
    <source>
        <dbReference type="HAMAP-Rule" id="MF_00133"/>
    </source>
</evidence>
<evidence type="ECO:0000313" key="13">
    <source>
        <dbReference type="EMBL" id="MET3586790.1"/>
    </source>
</evidence>
<evidence type="ECO:0000256" key="4">
    <source>
        <dbReference type="ARBA" id="ARBA00011270"/>
    </source>
</evidence>
<dbReference type="InterPro" id="IPR023026">
    <property type="entry name" value="Trp_synth_beta/beta-like"/>
</dbReference>
<keyword evidence="9 11" id="KW-0456">Lyase</keyword>
<evidence type="ECO:0000256" key="2">
    <source>
        <dbReference type="ARBA" id="ARBA00004733"/>
    </source>
</evidence>
<comment type="cofactor">
    <cofactor evidence="1 11">
        <name>pyridoxal 5'-phosphate</name>
        <dbReference type="ChEBI" id="CHEBI:597326"/>
    </cofactor>
</comment>
<sequence>MNQTPKPNSFRSGPDEDGRFGIFGGRFVAETLMPLILDLQAEWEKAKTDPEFQAELQHLNTHYTGRPSPLYFAERLTAELGGAKIYFKRDELNHTGSHKINNCLGQILLAKRMGKTRIIAETGAGQHGVASATVAARFGLPCVVYMGATDVERQAPNVFRMKLLGAEVRPVTTGHGTLKDAMNEALRDWVTNVDDTYYLIGTAAGPHPYPELVREFQSVIGKETREQMMAAEGRLPDMLVAAVGGGSNAIGLFHPFLDDESVRIVGVEAGGKGLDGEEHCASLTAGSPGVLHGNRTYLLQDGDGQIKEGHSISAGLDYPGIGPEHSWLKDIGRVEYVPIMDDEALAAFQMLTRTEGIIPALEPSHALAEVIKRAPKMDKDQIIVMNLCGRGDKDIFTVGKILGMGL</sequence>
<evidence type="ECO:0000256" key="3">
    <source>
        <dbReference type="ARBA" id="ARBA00009982"/>
    </source>
</evidence>
<organism evidence="13 14">
    <name type="scientific">Pseudorhizobium tarimense</name>
    <dbReference type="NCBI Taxonomy" id="1079109"/>
    <lineage>
        <taxon>Bacteria</taxon>
        <taxon>Pseudomonadati</taxon>
        <taxon>Pseudomonadota</taxon>
        <taxon>Alphaproteobacteria</taxon>
        <taxon>Hyphomicrobiales</taxon>
        <taxon>Rhizobiaceae</taxon>
        <taxon>Rhizobium/Agrobacterium group</taxon>
        <taxon>Pseudorhizobium</taxon>
    </lineage>
</organism>
<comment type="catalytic activity">
    <reaction evidence="10 11">
        <text>(1S,2R)-1-C-(indol-3-yl)glycerol 3-phosphate + L-serine = D-glyceraldehyde 3-phosphate + L-tryptophan + H2O</text>
        <dbReference type="Rhea" id="RHEA:10532"/>
        <dbReference type="ChEBI" id="CHEBI:15377"/>
        <dbReference type="ChEBI" id="CHEBI:33384"/>
        <dbReference type="ChEBI" id="CHEBI:57912"/>
        <dbReference type="ChEBI" id="CHEBI:58866"/>
        <dbReference type="ChEBI" id="CHEBI:59776"/>
        <dbReference type="EC" id="4.2.1.20"/>
    </reaction>
</comment>
<dbReference type="CDD" id="cd06446">
    <property type="entry name" value="Trp-synth_B"/>
    <property type="match status" value="1"/>
</dbReference>
<keyword evidence="6 11" id="KW-0822">Tryptophan biosynthesis</keyword>
<dbReference type="PANTHER" id="PTHR48077:SF3">
    <property type="entry name" value="TRYPTOPHAN SYNTHASE"/>
    <property type="match status" value="1"/>
</dbReference>
<comment type="pathway">
    <text evidence="2 11">Amino-acid biosynthesis; L-tryptophan biosynthesis; L-tryptophan from chorismate: step 5/5.</text>
</comment>
<dbReference type="RefSeq" id="WP_247244522.1">
    <property type="nucleotide sequence ID" value="NZ_JALJRA010000010.1"/>
</dbReference>
<dbReference type="InterPro" id="IPR001926">
    <property type="entry name" value="TrpB-like_PALP"/>
</dbReference>
<dbReference type="HAMAP" id="MF_00133">
    <property type="entry name" value="Trp_synth_beta"/>
    <property type="match status" value="1"/>
</dbReference>
<proteinExistence type="inferred from homology"/>
<evidence type="ECO:0000256" key="10">
    <source>
        <dbReference type="ARBA" id="ARBA00049047"/>
    </source>
</evidence>
<evidence type="ECO:0000256" key="5">
    <source>
        <dbReference type="ARBA" id="ARBA00022605"/>
    </source>
</evidence>
<evidence type="ECO:0000256" key="1">
    <source>
        <dbReference type="ARBA" id="ARBA00001933"/>
    </source>
</evidence>
<accession>A0ABV2H8C6</accession>
<evidence type="ECO:0000256" key="7">
    <source>
        <dbReference type="ARBA" id="ARBA00022898"/>
    </source>
</evidence>
<name>A0ABV2H8C6_9HYPH</name>
<dbReference type="InterPro" id="IPR036052">
    <property type="entry name" value="TrpB-like_PALP_sf"/>
</dbReference>
<comment type="caution">
    <text evidence="13">The sequence shown here is derived from an EMBL/GenBank/DDBJ whole genome shotgun (WGS) entry which is preliminary data.</text>
</comment>
<evidence type="ECO:0000256" key="9">
    <source>
        <dbReference type="ARBA" id="ARBA00023239"/>
    </source>
</evidence>
<evidence type="ECO:0000313" key="14">
    <source>
        <dbReference type="Proteomes" id="UP001549031"/>
    </source>
</evidence>
<evidence type="ECO:0000256" key="8">
    <source>
        <dbReference type="ARBA" id="ARBA00023141"/>
    </source>
</evidence>
<comment type="similarity">
    <text evidence="3 11">Belongs to the TrpB family.</text>
</comment>
<feature type="domain" description="Tryptophan synthase beta chain-like PALP" evidence="12">
    <location>
        <begin position="65"/>
        <end position="389"/>
    </location>
</feature>
<dbReference type="Pfam" id="PF00291">
    <property type="entry name" value="PALP"/>
    <property type="match status" value="1"/>
</dbReference>
<keyword evidence="14" id="KW-1185">Reference proteome</keyword>
<comment type="subunit">
    <text evidence="4 11">Tetramer of two alpha and two beta chains.</text>
</comment>
<dbReference type="EC" id="4.2.1.20" evidence="11"/>
<evidence type="ECO:0000256" key="6">
    <source>
        <dbReference type="ARBA" id="ARBA00022822"/>
    </source>
</evidence>
<dbReference type="PANTHER" id="PTHR48077">
    <property type="entry name" value="TRYPTOPHAN SYNTHASE-RELATED"/>
    <property type="match status" value="1"/>
</dbReference>
<dbReference type="NCBIfam" id="TIGR00263">
    <property type="entry name" value="trpB"/>
    <property type="match status" value="1"/>
</dbReference>
<dbReference type="Proteomes" id="UP001549031">
    <property type="component" value="Unassembled WGS sequence"/>
</dbReference>
<protein>
    <recommendedName>
        <fullName evidence="11">Tryptophan synthase beta chain</fullName>
        <ecNumber evidence="11">4.2.1.20</ecNumber>
    </recommendedName>
</protein>
<dbReference type="InterPro" id="IPR006653">
    <property type="entry name" value="Trp_synth_b_CS"/>
</dbReference>
<dbReference type="EMBL" id="JBEPLJ010000010">
    <property type="protein sequence ID" value="MET3586790.1"/>
    <property type="molecule type" value="Genomic_DNA"/>
</dbReference>